<dbReference type="SUPFAM" id="SSF51735">
    <property type="entry name" value="NAD(P)-binding Rossmann-fold domains"/>
    <property type="match status" value="1"/>
</dbReference>
<reference evidence="4 5" key="1">
    <citation type="submission" date="2019-06" db="EMBL/GenBank/DDBJ databases">
        <title>Sequencing the genomes of 1000 actinobacteria strains.</title>
        <authorList>
            <person name="Klenk H.-P."/>
        </authorList>
    </citation>
    <scope>NUCLEOTIDE SEQUENCE [LARGE SCALE GENOMIC DNA]</scope>
    <source>
        <strain evidence="4 5">DSM 45301</strain>
    </source>
</reference>
<dbReference type="GO" id="GO:0016491">
    <property type="term" value="F:oxidoreductase activity"/>
    <property type="evidence" value="ECO:0007669"/>
    <property type="project" value="UniProtKB-KW"/>
</dbReference>
<keyword evidence="5" id="KW-1185">Reference proteome</keyword>
<evidence type="ECO:0000313" key="5">
    <source>
        <dbReference type="Proteomes" id="UP000315677"/>
    </source>
</evidence>
<evidence type="ECO:0000256" key="1">
    <source>
        <dbReference type="ARBA" id="ARBA00006484"/>
    </source>
</evidence>
<evidence type="ECO:0000256" key="2">
    <source>
        <dbReference type="ARBA" id="ARBA00023002"/>
    </source>
</evidence>
<dbReference type="OrthoDB" id="3208554at2"/>
<feature type="domain" description="Ketoreductase" evidence="3">
    <location>
        <begin position="8"/>
        <end position="176"/>
    </location>
</feature>
<dbReference type="SMART" id="SM00822">
    <property type="entry name" value="PKS_KR"/>
    <property type="match status" value="1"/>
</dbReference>
<dbReference type="Pfam" id="PF13561">
    <property type="entry name" value="adh_short_C2"/>
    <property type="match status" value="1"/>
</dbReference>
<gene>
    <name evidence="4" type="ORF">FB558_3930</name>
</gene>
<keyword evidence="2" id="KW-0560">Oxidoreductase</keyword>
<dbReference type="InterPro" id="IPR050259">
    <property type="entry name" value="SDR"/>
</dbReference>
<comment type="caution">
    <text evidence="4">The sequence shown here is derived from an EMBL/GenBank/DDBJ whole genome shotgun (WGS) entry which is preliminary data.</text>
</comment>
<dbReference type="PRINTS" id="PR00080">
    <property type="entry name" value="SDRFAMILY"/>
</dbReference>
<dbReference type="EMBL" id="VFPA01000002">
    <property type="protein sequence ID" value="TQM11371.1"/>
    <property type="molecule type" value="Genomic_DNA"/>
</dbReference>
<dbReference type="PANTHER" id="PTHR42879">
    <property type="entry name" value="3-OXOACYL-(ACYL-CARRIER-PROTEIN) REDUCTASE"/>
    <property type="match status" value="1"/>
</dbReference>
<dbReference type="Proteomes" id="UP000315677">
    <property type="component" value="Unassembled WGS sequence"/>
</dbReference>
<dbReference type="AlphaFoldDB" id="A0A543DPV9"/>
<name>A0A543DPV9_9PSEU</name>
<organism evidence="4 5">
    <name type="scientific">Pseudonocardia kunmingensis</name>
    <dbReference type="NCBI Taxonomy" id="630975"/>
    <lineage>
        <taxon>Bacteria</taxon>
        <taxon>Bacillati</taxon>
        <taxon>Actinomycetota</taxon>
        <taxon>Actinomycetes</taxon>
        <taxon>Pseudonocardiales</taxon>
        <taxon>Pseudonocardiaceae</taxon>
        <taxon>Pseudonocardia</taxon>
    </lineage>
</organism>
<dbReference type="PRINTS" id="PR00081">
    <property type="entry name" value="GDHRDH"/>
</dbReference>
<dbReference type="InterPro" id="IPR057326">
    <property type="entry name" value="KR_dom"/>
</dbReference>
<dbReference type="Gene3D" id="3.40.50.720">
    <property type="entry name" value="NAD(P)-binding Rossmann-like Domain"/>
    <property type="match status" value="1"/>
</dbReference>
<evidence type="ECO:0000313" key="4">
    <source>
        <dbReference type="EMBL" id="TQM11371.1"/>
    </source>
</evidence>
<dbReference type="RefSeq" id="WP_142055468.1">
    <property type="nucleotide sequence ID" value="NZ_VFPA01000002.1"/>
</dbReference>
<dbReference type="InterPro" id="IPR002347">
    <property type="entry name" value="SDR_fam"/>
</dbReference>
<proteinExistence type="inferred from homology"/>
<comment type="similarity">
    <text evidence="1">Belongs to the short-chain dehydrogenases/reductases (SDR) family.</text>
</comment>
<evidence type="ECO:0000259" key="3">
    <source>
        <dbReference type="SMART" id="SM00822"/>
    </source>
</evidence>
<dbReference type="InterPro" id="IPR036291">
    <property type="entry name" value="NAD(P)-bd_dom_sf"/>
</dbReference>
<dbReference type="FunFam" id="3.40.50.720:FF:000084">
    <property type="entry name" value="Short-chain dehydrogenase reductase"/>
    <property type="match status" value="1"/>
</dbReference>
<protein>
    <submittedName>
        <fullName evidence="4">NAD(P)-dependent dehydrogenase (Short-subunit alcohol dehydrogenase family)</fullName>
    </submittedName>
</protein>
<sequence length="258" mass="26686">MDLELTGRVVFVTGGSTGLGAATAAKLVREGARVAICGRDQGKLDAAAATMTADGGEVAALRADVTDEADVRAAVASIIDRWGRLDGLVNNAGVHAGKPFEDITMPEWYADMDLKVHAATRLIQLALPHLKRDGGAIVNVLSTAAKAPGAGSMPSAVARAAGLGLTKGLSRDLAAAGVRVNALLVGFIDSDQWVRLARRKDTPYEELTTAMATRMGIPLGRVGRAEEFADVAAFLLSPRASYVTGSSLNVDGGLSHVV</sequence>
<accession>A0A543DPV9</accession>